<reference evidence="3" key="2">
    <citation type="journal article" date="2022" name="Microbiol. Resour. Announc.">
        <title>Metagenome Sequencing to Explore Phylogenomics of Terrestrial Cyanobacteria.</title>
        <authorList>
            <person name="Ward R.D."/>
            <person name="Stajich J.E."/>
            <person name="Johansen J.R."/>
            <person name="Huntemann M."/>
            <person name="Clum A."/>
            <person name="Foster B."/>
            <person name="Foster B."/>
            <person name="Roux S."/>
            <person name="Palaniappan K."/>
            <person name="Varghese N."/>
            <person name="Mukherjee S."/>
            <person name="Reddy T.B.K."/>
            <person name="Daum C."/>
            <person name="Copeland A."/>
            <person name="Chen I.A."/>
            <person name="Ivanova N.N."/>
            <person name="Kyrpides N.C."/>
            <person name="Shapiro N."/>
            <person name="Eloe-Fadrosh E.A."/>
            <person name="Pietrasiak N."/>
        </authorList>
    </citation>
    <scope>NUCLEOTIDE SEQUENCE</scope>
    <source>
        <strain evidence="3">GSE-TBD4-15B</strain>
    </source>
</reference>
<comment type="caution">
    <text evidence="3">The sequence shown here is derived from an EMBL/GenBank/DDBJ whole genome shotgun (WGS) entry which is preliminary data.</text>
</comment>
<keyword evidence="1" id="KW-0067">ATP-binding</keyword>
<evidence type="ECO:0000259" key="2">
    <source>
        <dbReference type="PROSITE" id="PS50975"/>
    </source>
</evidence>
<organism evidence="3 4">
    <name type="scientific">Pegethrix bostrychoides GSE-TBD4-15B</name>
    <dbReference type="NCBI Taxonomy" id="2839662"/>
    <lineage>
        <taxon>Bacteria</taxon>
        <taxon>Bacillati</taxon>
        <taxon>Cyanobacteriota</taxon>
        <taxon>Cyanophyceae</taxon>
        <taxon>Oculatellales</taxon>
        <taxon>Oculatellaceae</taxon>
        <taxon>Pegethrix</taxon>
    </lineage>
</organism>
<dbReference type="SUPFAM" id="SSF56059">
    <property type="entry name" value="Glutathione synthetase ATP-binding domain-like"/>
    <property type="match status" value="1"/>
</dbReference>
<dbReference type="InterPro" id="IPR011761">
    <property type="entry name" value="ATP-grasp"/>
</dbReference>
<gene>
    <name evidence="3" type="ORF">KME07_05315</name>
</gene>
<name>A0A951P8D1_9CYAN</name>
<evidence type="ECO:0000256" key="1">
    <source>
        <dbReference type="PROSITE-ProRule" id="PRU00409"/>
    </source>
</evidence>
<feature type="domain" description="ATP-grasp" evidence="2">
    <location>
        <begin position="113"/>
        <end position="297"/>
    </location>
</feature>
<dbReference type="AlphaFoldDB" id="A0A951P8D1"/>
<dbReference type="GO" id="GO:0046872">
    <property type="term" value="F:metal ion binding"/>
    <property type="evidence" value="ECO:0007669"/>
    <property type="project" value="InterPro"/>
</dbReference>
<dbReference type="Gene3D" id="3.30.1490.20">
    <property type="entry name" value="ATP-grasp fold, A domain"/>
    <property type="match status" value="1"/>
</dbReference>
<evidence type="ECO:0000313" key="4">
    <source>
        <dbReference type="Proteomes" id="UP000707356"/>
    </source>
</evidence>
<reference evidence="3" key="1">
    <citation type="submission" date="2021-05" db="EMBL/GenBank/DDBJ databases">
        <authorList>
            <person name="Pietrasiak N."/>
            <person name="Ward R."/>
            <person name="Stajich J.E."/>
            <person name="Kurbessoian T."/>
        </authorList>
    </citation>
    <scope>NUCLEOTIDE SEQUENCE</scope>
    <source>
        <strain evidence="3">GSE-TBD4-15B</strain>
    </source>
</reference>
<protein>
    <submittedName>
        <fullName evidence="3">ATP-grasp domain-containing protein</fullName>
    </submittedName>
</protein>
<dbReference type="InterPro" id="IPR013815">
    <property type="entry name" value="ATP_grasp_subdomain_1"/>
</dbReference>
<accession>A0A951P8D1</accession>
<proteinExistence type="predicted"/>
<dbReference type="Proteomes" id="UP000707356">
    <property type="component" value="Unassembled WGS sequence"/>
</dbReference>
<evidence type="ECO:0000313" key="3">
    <source>
        <dbReference type="EMBL" id="MBW4464846.1"/>
    </source>
</evidence>
<sequence length="366" mass="40939">MTCTHETVTGNYLYCGRILGSTEPVDIVQLHPHLRSEWTAISAHYDRIGLTHSQNIIWAVSLNVLNEYPDYDPSVFYFGDSLSQDSPTREWFRRLDPDWTEVVEYINCKNNFIQLAESLKIPTPATHCFSSKTAIQNFAQLPYPCYLKPAISVNGAGICRCQDEAELRLALASIAEEIPLQIQQEVRAKEFLNIQYRIVNRQAERWAVTAQILEGCAHIGNRYPSADQPWELLDPLADWLAVRGMKGVFAFDLAVVETDGAKQYLAIECNPRFNGASYPTGIAQKLSLSAWANESFKTQCRSLSKLDLSGLEYDPTSGTGVILVNWGSILVGKVGVLLAGSRDQQQSLRASLKQRLAQPIPQVQMV</sequence>
<dbReference type="EMBL" id="JAHHHV010000022">
    <property type="protein sequence ID" value="MBW4464846.1"/>
    <property type="molecule type" value="Genomic_DNA"/>
</dbReference>
<keyword evidence="1" id="KW-0547">Nucleotide-binding</keyword>
<dbReference type="PROSITE" id="PS50975">
    <property type="entry name" value="ATP_GRASP"/>
    <property type="match status" value="1"/>
</dbReference>
<dbReference type="GO" id="GO:0005524">
    <property type="term" value="F:ATP binding"/>
    <property type="evidence" value="ECO:0007669"/>
    <property type="project" value="UniProtKB-UniRule"/>
</dbReference>